<evidence type="ECO:0000259" key="6">
    <source>
        <dbReference type="PROSITE" id="PS51384"/>
    </source>
</evidence>
<dbReference type="EMBL" id="JACICC010000001">
    <property type="protein sequence ID" value="MBB3808323.1"/>
    <property type="molecule type" value="Genomic_DNA"/>
</dbReference>
<keyword evidence="3" id="KW-0813">Transport</keyword>
<dbReference type="SUPFAM" id="SSF52218">
    <property type="entry name" value="Flavoproteins"/>
    <property type="match status" value="1"/>
</dbReference>
<evidence type="ECO:0000313" key="8">
    <source>
        <dbReference type="Proteomes" id="UP000537592"/>
    </source>
</evidence>
<keyword evidence="7" id="KW-0560">Oxidoreductase</keyword>
<dbReference type="Pfam" id="PF00258">
    <property type="entry name" value="Flavodoxin_1"/>
    <property type="match status" value="1"/>
</dbReference>
<organism evidence="7 8">
    <name type="scientific">Pseudochelatococcus contaminans</name>
    <dbReference type="NCBI Taxonomy" id="1538103"/>
    <lineage>
        <taxon>Bacteria</taxon>
        <taxon>Pseudomonadati</taxon>
        <taxon>Pseudomonadota</taxon>
        <taxon>Alphaproteobacteria</taxon>
        <taxon>Hyphomicrobiales</taxon>
        <taxon>Chelatococcaceae</taxon>
        <taxon>Pseudochelatococcus</taxon>
    </lineage>
</organism>
<evidence type="ECO:0000256" key="4">
    <source>
        <dbReference type="ARBA" id="ARBA00023797"/>
    </source>
</evidence>
<dbReference type="PROSITE" id="PS50902">
    <property type="entry name" value="FLAVODOXIN_LIKE"/>
    <property type="match status" value="1"/>
</dbReference>
<dbReference type="InterPro" id="IPR023173">
    <property type="entry name" value="NADPH_Cyt_P450_Rdtase_alpha"/>
</dbReference>
<gene>
    <name evidence="7" type="ORF">FHS81_000377</name>
</gene>
<keyword evidence="8" id="KW-1185">Reference proteome</keyword>
<keyword evidence="1" id="KW-0285">Flavoprotein</keyword>
<name>A0A7W6EEN5_9HYPH</name>
<evidence type="ECO:0000313" key="7">
    <source>
        <dbReference type="EMBL" id="MBB3808323.1"/>
    </source>
</evidence>
<dbReference type="Gene3D" id="2.40.30.10">
    <property type="entry name" value="Translation factors"/>
    <property type="match status" value="1"/>
</dbReference>
<keyword evidence="2" id="KW-0288">FMN</keyword>
<dbReference type="SUPFAM" id="SSF63380">
    <property type="entry name" value="Riboflavin synthase domain-like"/>
    <property type="match status" value="1"/>
</dbReference>
<dbReference type="Pfam" id="PF00175">
    <property type="entry name" value="NAD_binding_1"/>
    <property type="match status" value="1"/>
</dbReference>
<dbReference type="InterPro" id="IPR001709">
    <property type="entry name" value="Flavoprot_Pyr_Nucl_cyt_Rdtase"/>
</dbReference>
<evidence type="ECO:0000256" key="1">
    <source>
        <dbReference type="ARBA" id="ARBA00022630"/>
    </source>
</evidence>
<dbReference type="InterPro" id="IPR008254">
    <property type="entry name" value="Flavodoxin/NO_synth"/>
</dbReference>
<dbReference type="InterPro" id="IPR001433">
    <property type="entry name" value="OxRdtase_FAD/NAD-bd"/>
</dbReference>
<dbReference type="InterPro" id="IPR001094">
    <property type="entry name" value="Flavdoxin-like"/>
</dbReference>
<dbReference type="AlphaFoldDB" id="A0A7W6EEN5"/>
<evidence type="ECO:0000259" key="5">
    <source>
        <dbReference type="PROSITE" id="PS50902"/>
    </source>
</evidence>
<dbReference type="InterPro" id="IPR029039">
    <property type="entry name" value="Flavoprotein-like_sf"/>
</dbReference>
<dbReference type="GO" id="GO:0050660">
    <property type="term" value="F:flavin adenine dinucleotide binding"/>
    <property type="evidence" value="ECO:0007669"/>
    <property type="project" value="TreeGrafter"/>
</dbReference>
<dbReference type="InterPro" id="IPR039261">
    <property type="entry name" value="FNR_nucleotide-bd"/>
</dbReference>
<feature type="domain" description="Flavodoxin-like" evidence="5">
    <location>
        <begin position="8"/>
        <end position="144"/>
    </location>
</feature>
<evidence type="ECO:0000256" key="3">
    <source>
        <dbReference type="ARBA" id="ARBA00022982"/>
    </source>
</evidence>
<keyword evidence="3" id="KW-0249">Electron transport</keyword>
<dbReference type="PROSITE" id="PS51384">
    <property type="entry name" value="FAD_FR"/>
    <property type="match status" value="1"/>
</dbReference>
<dbReference type="RefSeq" id="WP_183750332.1">
    <property type="nucleotide sequence ID" value="NZ_JACICC010000001.1"/>
</dbReference>
<dbReference type="Gene3D" id="1.20.990.10">
    <property type="entry name" value="NADPH-cytochrome p450 Reductase, Chain A, domain 3"/>
    <property type="match status" value="1"/>
</dbReference>
<comment type="caution">
    <text evidence="7">The sequence shown here is derived from an EMBL/GenBank/DDBJ whole genome shotgun (WGS) entry which is preliminary data.</text>
</comment>
<accession>A0A7W6EEN5</accession>
<dbReference type="Gene3D" id="3.40.50.80">
    <property type="entry name" value="Nucleotide-binding domain of ferredoxin-NADP reductase (FNR) module"/>
    <property type="match status" value="1"/>
</dbReference>
<dbReference type="Proteomes" id="UP000537592">
    <property type="component" value="Unassembled WGS sequence"/>
</dbReference>
<dbReference type="EC" id="1.6.2.4" evidence="4"/>
<dbReference type="PANTHER" id="PTHR19384:SF17">
    <property type="entry name" value="NADPH--CYTOCHROME P450 REDUCTASE"/>
    <property type="match status" value="1"/>
</dbReference>
<dbReference type="Gene3D" id="3.40.50.360">
    <property type="match status" value="1"/>
</dbReference>
<evidence type="ECO:0000256" key="2">
    <source>
        <dbReference type="ARBA" id="ARBA00022643"/>
    </source>
</evidence>
<reference evidence="7 8" key="1">
    <citation type="submission" date="2020-08" db="EMBL/GenBank/DDBJ databases">
        <title>Genomic Encyclopedia of Type Strains, Phase IV (KMG-IV): sequencing the most valuable type-strain genomes for metagenomic binning, comparative biology and taxonomic classification.</title>
        <authorList>
            <person name="Goeker M."/>
        </authorList>
    </citation>
    <scope>NUCLEOTIDE SEQUENCE [LARGE SCALE GENOMIC DNA]</scope>
    <source>
        <strain evidence="7 8">DSM 28760</strain>
    </source>
</reference>
<dbReference type="SUPFAM" id="SSF52343">
    <property type="entry name" value="Ferredoxin reductase-like, C-terminal NADP-linked domain"/>
    <property type="match status" value="1"/>
</dbReference>
<protein>
    <recommendedName>
        <fullName evidence="4">NADPH--hemoprotein reductase</fullName>
        <ecNumber evidence="4">1.6.2.4</ecNumber>
    </recommendedName>
</protein>
<dbReference type="GO" id="GO:0010181">
    <property type="term" value="F:FMN binding"/>
    <property type="evidence" value="ECO:0007669"/>
    <property type="project" value="InterPro"/>
</dbReference>
<feature type="domain" description="FAD-binding FR-type" evidence="6">
    <location>
        <begin position="167"/>
        <end position="364"/>
    </location>
</feature>
<dbReference type="GO" id="GO:0005829">
    <property type="term" value="C:cytosol"/>
    <property type="evidence" value="ECO:0007669"/>
    <property type="project" value="TreeGrafter"/>
</dbReference>
<dbReference type="PRINTS" id="PR00371">
    <property type="entry name" value="FPNCR"/>
</dbReference>
<dbReference type="InterPro" id="IPR017927">
    <property type="entry name" value="FAD-bd_FR_type"/>
</dbReference>
<sequence length="524" mass="57339">MTSIADRVIIGYGSESGNARGLAQRLGAAPALQAFAPVVLPLNDVRHDELGNRDLLVIISSSFGDGEPPANAEDFMVRIQQTNDLSGLRHAIFGLGDTAYPSFCGFTKSLCAALAERHATAVINRVDADVTFEAFFDRWVPVLHRVLQGDEQAGRDLHLQVVAYDENSAFAAPVVERRQLNLDKPGAWHIRFDITGSGMAYRAGDNLYVVPENDTELLAAIAGWYNDPDVVDLLRRRELRQIGKSVLRELARLSGNDRLKDMLKISRKKELDGYLRGADVLDLLRDFCTPQSVESAALANLLPACLPRAYSIASVGGDFVDLCVREVIHERGGRMRRGTATGWLLGDSDSIRVFCRSNPGFHLPADSSAPLVLVGTGTGIAPLMGLLREVQADGKRRETCLIFGEKSSERDFLYRDELAALRADGVLTHLLPAFSRDGPEKYYVQHAIAQHGGQLHAMLEQGAHVYLCGNKQHLEQAVTQALDAIAMRNGVQGEGVEPGGEPLADVVPLSQVLMRSGRFHRELY</sequence>
<proteinExistence type="predicted"/>
<dbReference type="InterPro" id="IPR017938">
    <property type="entry name" value="Riboflavin_synthase-like_b-brl"/>
</dbReference>
<dbReference type="GO" id="GO:0003958">
    <property type="term" value="F:NADPH-hemoprotein reductase activity"/>
    <property type="evidence" value="ECO:0007669"/>
    <property type="project" value="UniProtKB-EC"/>
</dbReference>
<dbReference type="PANTHER" id="PTHR19384">
    <property type="entry name" value="NITRIC OXIDE SYNTHASE-RELATED"/>
    <property type="match status" value="1"/>
</dbReference>
<dbReference type="PRINTS" id="PR00369">
    <property type="entry name" value="FLAVODOXIN"/>
</dbReference>